<dbReference type="PANTHER" id="PTHR31342:SF18">
    <property type="entry name" value="OS01G0651932 PROTEIN"/>
    <property type="match status" value="1"/>
</dbReference>
<dbReference type="GO" id="GO:0072699">
    <property type="term" value="P:protein localization to cortical microtubule cytoskeleton"/>
    <property type="evidence" value="ECO:0007669"/>
    <property type="project" value="TreeGrafter"/>
</dbReference>
<feature type="region of interest" description="Disordered" evidence="3">
    <location>
        <begin position="228"/>
        <end position="332"/>
    </location>
</feature>
<feature type="compositionally biased region" description="Pro residues" evidence="3">
    <location>
        <begin position="289"/>
        <end position="323"/>
    </location>
</feature>
<reference evidence="4 5" key="1">
    <citation type="submission" date="2024-01" db="EMBL/GenBank/DDBJ databases">
        <title>The complete chloroplast genome sequence of Lithospermum erythrorhizon: insights into the phylogenetic relationship among Boraginaceae species and the maternal lineages of purple gromwells.</title>
        <authorList>
            <person name="Okada T."/>
            <person name="Watanabe K."/>
        </authorList>
    </citation>
    <scope>NUCLEOTIDE SEQUENCE [LARGE SCALE GENOMIC DNA]</scope>
</reference>
<dbReference type="InterPro" id="IPR040265">
    <property type="entry name" value="CHUP1/IPGA1-like"/>
</dbReference>
<evidence type="ECO:0000313" key="4">
    <source>
        <dbReference type="EMBL" id="GAA0173202.1"/>
    </source>
</evidence>
<dbReference type="EMBL" id="BAABME010008492">
    <property type="protein sequence ID" value="GAA0173202.1"/>
    <property type="molecule type" value="Genomic_DNA"/>
</dbReference>
<sequence>MVAGKVKMAMGLQKSPANSKHINNISSPKPPSSSPSITPTSATNNGTNKHQSQKGSRPFGAYFPRSSAQVQPRPPDVSELLRLVEELRERESRLRTELLEQKLLKESVAIVPVLENQILSKEFEIEKLRKKVGCLEVENEQLRREVEFLHTEFSKQNVRQERKLRDMEVEIEDLKKSNQELVLLSQNVCPKSLSKPMRKCFSQIHYSRDENIGTNGIIKFENEVKKQENGEVMESSENEVISRSRAPHVPKPPPRPSSSLLSGATTSSSSYSSSMADSAERALSEISNIPPPPPPPPKMCFAVAPPPPPPSRTAPPPPPPPPAKGSKGAPAKVRRVPEVVEFYHSLMRRDTRRDSGGGAVAEGTAPTTAAKDMIGEIENRSAYLLAIKSDVETQGDFIRFLIKEVENAVFADIEDVVPFVKWLDDELSFLVDERAVLKHFDWPEKKADALREAAFGYCDLKKLESQASSFRDDLRQPSAPALKKMQGLFENRLEHGVYNLSRMRETAANRYKGYNIPTEWMQDTGFVSQIKWASVKLAMKYMKRVSAELETVGGCGPEEEELIVQGVRFAFRVHQFAGGFDVDTMRAFQELRDKANSCHVQWQNQLHQKT</sequence>
<protein>
    <submittedName>
        <fullName evidence="4">Non-motor actin binding protein</fullName>
    </submittedName>
</protein>
<feature type="compositionally biased region" description="Low complexity" evidence="3">
    <location>
        <begin position="34"/>
        <end position="45"/>
    </location>
</feature>
<evidence type="ECO:0000256" key="1">
    <source>
        <dbReference type="ARBA" id="ARBA00023054"/>
    </source>
</evidence>
<feature type="compositionally biased region" description="Polar residues" evidence="3">
    <location>
        <begin position="46"/>
        <end position="55"/>
    </location>
</feature>
<keyword evidence="1 2" id="KW-0175">Coiled coil</keyword>
<keyword evidence="5" id="KW-1185">Reference proteome</keyword>
<accession>A0AAV3RFS0</accession>
<dbReference type="AlphaFoldDB" id="A0AAV3RFS0"/>
<feature type="compositionally biased region" description="Low complexity" evidence="3">
    <location>
        <begin position="257"/>
        <end position="277"/>
    </location>
</feature>
<evidence type="ECO:0000313" key="5">
    <source>
        <dbReference type="Proteomes" id="UP001454036"/>
    </source>
</evidence>
<dbReference type="Proteomes" id="UP001454036">
    <property type="component" value="Unassembled WGS sequence"/>
</dbReference>
<organism evidence="4 5">
    <name type="scientific">Lithospermum erythrorhizon</name>
    <name type="common">Purple gromwell</name>
    <name type="synonym">Lithospermum officinale var. erythrorhizon</name>
    <dbReference type="NCBI Taxonomy" id="34254"/>
    <lineage>
        <taxon>Eukaryota</taxon>
        <taxon>Viridiplantae</taxon>
        <taxon>Streptophyta</taxon>
        <taxon>Embryophyta</taxon>
        <taxon>Tracheophyta</taxon>
        <taxon>Spermatophyta</taxon>
        <taxon>Magnoliopsida</taxon>
        <taxon>eudicotyledons</taxon>
        <taxon>Gunneridae</taxon>
        <taxon>Pentapetalae</taxon>
        <taxon>asterids</taxon>
        <taxon>lamiids</taxon>
        <taxon>Boraginales</taxon>
        <taxon>Boraginaceae</taxon>
        <taxon>Boraginoideae</taxon>
        <taxon>Lithospermeae</taxon>
        <taxon>Lithospermum</taxon>
    </lineage>
</organism>
<evidence type="ECO:0000256" key="3">
    <source>
        <dbReference type="SAM" id="MobiDB-lite"/>
    </source>
</evidence>
<name>A0AAV3RFS0_LITER</name>
<dbReference type="GO" id="GO:0055028">
    <property type="term" value="C:cortical microtubule"/>
    <property type="evidence" value="ECO:0007669"/>
    <property type="project" value="TreeGrafter"/>
</dbReference>
<dbReference type="PANTHER" id="PTHR31342">
    <property type="entry name" value="PROTEIN CHUP1, CHLOROPLASTIC"/>
    <property type="match status" value="1"/>
</dbReference>
<proteinExistence type="predicted"/>
<feature type="region of interest" description="Disordered" evidence="3">
    <location>
        <begin position="1"/>
        <end position="74"/>
    </location>
</feature>
<evidence type="ECO:0000256" key="2">
    <source>
        <dbReference type="SAM" id="Coils"/>
    </source>
</evidence>
<comment type="caution">
    <text evidence="4">The sequence shown here is derived from an EMBL/GenBank/DDBJ whole genome shotgun (WGS) entry which is preliminary data.</text>
</comment>
<gene>
    <name evidence="4" type="ORF">LIER_26865</name>
</gene>
<feature type="coiled-coil region" evidence="2">
    <location>
        <begin position="77"/>
        <end position="184"/>
    </location>
</feature>
<dbReference type="SUPFAM" id="SSF101447">
    <property type="entry name" value="Formin homology 2 domain (FH2 domain)"/>
    <property type="match status" value="1"/>
</dbReference>